<protein>
    <submittedName>
        <fullName evidence="2">Uncharacterized protein</fullName>
    </submittedName>
</protein>
<accession>A0A4U0X7S3</accession>
<evidence type="ECO:0000313" key="2">
    <source>
        <dbReference type="EMBL" id="TKA71556.1"/>
    </source>
</evidence>
<evidence type="ECO:0000313" key="3">
    <source>
        <dbReference type="Proteomes" id="UP000308768"/>
    </source>
</evidence>
<dbReference type="STRING" id="331657.A0A4U0X7S3"/>
<name>A0A4U0X7S3_9PEZI</name>
<proteinExistence type="predicted"/>
<keyword evidence="3" id="KW-1185">Reference proteome</keyword>
<feature type="compositionally biased region" description="Polar residues" evidence="1">
    <location>
        <begin position="70"/>
        <end position="87"/>
    </location>
</feature>
<reference evidence="2 3" key="1">
    <citation type="submission" date="2017-03" db="EMBL/GenBank/DDBJ databases">
        <title>Genomes of endolithic fungi from Antarctica.</title>
        <authorList>
            <person name="Coleine C."/>
            <person name="Masonjones S."/>
            <person name="Stajich J.E."/>
        </authorList>
    </citation>
    <scope>NUCLEOTIDE SEQUENCE [LARGE SCALE GENOMIC DNA]</scope>
    <source>
        <strain evidence="2 3">CCFEE 5187</strain>
    </source>
</reference>
<feature type="compositionally biased region" description="Low complexity" evidence="1">
    <location>
        <begin position="160"/>
        <end position="171"/>
    </location>
</feature>
<gene>
    <name evidence="2" type="ORF">B0A49_05521</name>
</gene>
<feature type="region of interest" description="Disordered" evidence="1">
    <location>
        <begin position="156"/>
        <end position="181"/>
    </location>
</feature>
<comment type="caution">
    <text evidence="2">The sequence shown here is derived from an EMBL/GenBank/DDBJ whole genome shotgun (WGS) entry which is preliminary data.</text>
</comment>
<dbReference type="OrthoDB" id="5598843at2759"/>
<dbReference type="Proteomes" id="UP000308768">
    <property type="component" value="Unassembled WGS sequence"/>
</dbReference>
<evidence type="ECO:0000256" key="1">
    <source>
        <dbReference type="SAM" id="MobiDB-lite"/>
    </source>
</evidence>
<sequence>MSAPPENQWRRPRPHNQNPSSHNAQNRNPQNKPRSRDRSSNSSPRPAVVGGPKTNSTSTVPPSGGPSGPQESGKQAPSMTSVQSNVWNRNRNRSGSAGGERERSAAGRDGAGGGGAAKETAESSSAEGETPSVNAFNATESRDFLRRGYQGIDQKAALWKPSGTSSPSKGGAAWGSKPNMTATNQPFWVQLQKQVAALEQGNA</sequence>
<organism evidence="2 3">
    <name type="scientific">Cryomyces minteri</name>
    <dbReference type="NCBI Taxonomy" id="331657"/>
    <lineage>
        <taxon>Eukaryota</taxon>
        <taxon>Fungi</taxon>
        <taxon>Dikarya</taxon>
        <taxon>Ascomycota</taxon>
        <taxon>Pezizomycotina</taxon>
        <taxon>Dothideomycetes</taxon>
        <taxon>Dothideomycetes incertae sedis</taxon>
        <taxon>Cryomyces</taxon>
    </lineage>
</organism>
<dbReference type="AlphaFoldDB" id="A0A4U0X7S3"/>
<feature type="region of interest" description="Disordered" evidence="1">
    <location>
        <begin position="1"/>
        <end position="139"/>
    </location>
</feature>
<feature type="compositionally biased region" description="Polar residues" evidence="1">
    <location>
        <begin position="15"/>
        <end position="32"/>
    </location>
</feature>
<dbReference type="EMBL" id="NAJN01000558">
    <property type="protein sequence ID" value="TKA71556.1"/>
    <property type="molecule type" value="Genomic_DNA"/>
</dbReference>